<reference evidence="2 3" key="1">
    <citation type="submission" date="2022-12" db="EMBL/GenBank/DDBJ databases">
        <title>Genome Sequence of Deinococcus aquaticus Type Strain PB314.</title>
        <authorList>
            <person name="Albert C."/>
            <person name="Hill J."/>
            <person name="Boren L."/>
            <person name="Scholz-Ng S."/>
            <person name="Fatema N."/>
            <person name="Grosso R."/>
            <person name="Soboslay E."/>
            <person name="Tuohy J."/>
        </authorList>
    </citation>
    <scope>NUCLEOTIDE SEQUENCE [LARGE SCALE GENOMIC DNA]</scope>
    <source>
        <strain evidence="2 3">PB-314</strain>
        <plasmid evidence="2 3">pDATS02</plasmid>
    </source>
</reference>
<geneLocation type="plasmid" evidence="2 3">
    <name>pDATS02</name>
</geneLocation>
<dbReference type="RefSeq" id="WP_273991359.1">
    <property type="nucleotide sequence ID" value="NZ_CP115167.1"/>
</dbReference>
<feature type="domain" description="Competence protein CoiA-like N-terminal" evidence="1">
    <location>
        <begin position="24"/>
        <end position="59"/>
    </location>
</feature>
<evidence type="ECO:0000259" key="1">
    <source>
        <dbReference type="Pfam" id="PF25164"/>
    </source>
</evidence>
<organism evidence="2 3">
    <name type="scientific">Deinococcus aquaticus</name>
    <dbReference type="NCBI Taxonomy" id="328692"/>
    <lineage>
        <taxon>Bacteria</taxon>
        <taxon>Thermotogati</taxon>
        <taxon>Deinococcota</taxon>
        <taxon>Deinococci</taxon>
        <taxon>Deinococcales</taxon>
        <taxon>Deinococcaceae</taxon>
        <taxon>Deinococcus</taxon>
    </lineage>
</organism>
<dbReference type="Proteomes" id="UP001217044">
    <property type="component" value="Plasmid pDATS02"/>
</dbReference>
<keyword evidence="3" id="KW-1185">Reference proteome</keyword>
<dbReference type="EMBL" id="CP115167">
    <property type="protein sequence ID" value="WDA60611.1"/>
    <property type="molecule type" value="Genomic_DNA"/>
</dbReference>
<evidence type="ECO:0000313" key="3">
    <source>
        <dbReference type="Proteomes" id="UP001217044"/>
    </source>
</evidence>
<name>A0ABY7V8H8_9DEIO</name>
<gene>
    <name evidence="2" type="ORF">M8445_17895</name>
</gene>
<dbReference type="Pfam" id="PF25164">
    <property type="entry name" value="CoiA_N"/>
    <property type="match status" value="1"/>
</dbReference>
<protein>
    <submittedName>
        <fullName evidence="2">Competence protein CoiA family protein</fullName>
    </submittedName>
</protein>
<sequence length="447" mass="51127">MAMTLAVPFAVDEQQRLIRPADAQRHHVYWCLQCGHRVHFKPGKVRTAHFFHAHGSQCSGESVLHLAAKRALVEGLPGLPGLTEVGLLLPCRHFDCREAELVVYPLPTFDQVQAEVTLGEYRLDVALLQAGKVVLAIEVYHTHRIGEAKGRDLPVPWIEVPARAVLENMQVFQPLVEETVTKADLKRVKPATPSLRWSAVQIFDLFTRWQDLLFQGRRSQQTVLPDPLCQTCQQTWQKELERRSMRSRVAEIEAKRVAGLGPVAWVTHLTVEEQRLESAARLRALDEDRERQARDHAARREEDLRRQRAKYGARLMEPLSRAAERLLDEQPRAIREALTYLRAELRDFSVLEGRMLVVKDCQKCGVRLVHIDTAEYFGTLGVYGRLLRYWKKPGAGRGWVFNVCQACGEWQKRDTDGLSWRSAISIDGYVFVEVLRAFGQLPAPERR</sequence>
<evidence type="ECO:0000313" key="2">
    <source>
        <dbReference type="EMBL" id="WDA60611.1"/>
    </source>
</evidence>
<proteinExistence type="predicted"/>
<keyword evidence="2" id="KW-0614">Plasmid</keyword>
<accession>A0ABY7V8H8</accession>
<dbReference type="InterPro" id="IPR057253">
    <property type="entry name" value="CoiA-like_N"/>
</dbReference>